<name>A0A6G1QPN5_CHAAH</name>
<dbReference type="AlphaFoldDB" id="A0A6G1QPN5"/>
<gene>
    <name evidence="1" type="ORF">EXN66_Car019998</name>
</gene>
<reference evidence="2" key="2">
    <citation type="submission" date="2019-02" db="EMBL/GenBank/DDBJ databases">
        <title>Opniocepnalus argus Var Kimnra genome.</title>
        <authorList>
            <person name="Zhou C."/>
            <person name="Xiao S."/>
        </authorList>
    </citation>
    <scope>NUCLEOTIDE SEQUENCE [LARGE SCALE GENOMIC DNA]</scope>
</reference>
<protein>
    <submittedName>
        <fullName evidence="1">Uncharacterized protein</fullName>
    </submittedName>
</protein>
<sequence length="78" mass="8653">MAIASANQQQTVAAHCYNLNLYFVSDCDDLTEKNKMICLDLQVYLEEGLSLQSDSSDEPAHLLDELVLQGNETSSFLP</sequence>
<reference evidence="1 2" key="1">
    <citation type="submission" date="2019-02" db="EMBL/GenBank/DDBJ databases">
        <title>Opniocepnalus argus genome.</title>
        <authorList>
            <person name="Zhou C."/>
            <person name="Xiao S."/>
        </authorList>
    </citation>
    <scope>NUCLEOTIDE SEQUENCE [LARGE SCALE GENOMIC DNA]</scope>
    <source>
        <strain evidence="1">OARG1902GOOAL</strain>
        <tissue evidence="1">Muscle</tissue>
    </source>
</reference>
<evidence type="ECO:0000313" key="1">
    <source>
        <dbReference type="EMBL" id="KAF3704309.1"/>
    </source>
</evidence>
<evidence type="ECO:0000313" key="2">
    <source>
        <dbReference type="Proteomes" id="UP000503349"/>
    </source>
</evidence>
<keyword evidence="2" id="KW-1185">Reference proteome</keyword>
<dbReference type="EMBL" id="CM015731">
    <property type="protein sequence ID" value="KAF3704309.1"/>
    <property type="molecule type" value="Genomic_DNA"/>
</dbReference>
<proteinExistence type="predicted"/>
<dbReference type="Proteomes" id="UP000503349">
    <property type="component" value="Chromosome 20"/>
</dbReference>
<accession>A0A6G1QPN5</accession>
<organism evidence="1 2">
    <name type="scientific">Channa argus</name>
    <name type="common">Northern snakehead</name>
    <name type="synonym">Ophicephalus argus</name>
    <dbReference type="NCBI Taxonomy" id="215402"/>
    <lineage>
        <taxon>Eukaryota</taxon>
        <taxon>Metazoa</taxon>
        <taxon>Chordata</taxon>
        <taxon>Craniata</taxon>
        <taxon>Vertebrata</taxon>
        <taxon>Euteleostomi</taxon>
        <taxon>Actinopterygii</taxon>
        <taxon>Neopterygii</taxon>
        <taxon>Teleostei</taxon>
        <taxon>Neoteleostei</taxon>
        <taxon>Acanthomorphata</taxon>
        <taxon>Anabantaria</taxon>
        <taxon>Anabantiformes</taxon>
        <taxon>Channoidei</taxon>
        <taxon>Channidae</taxon>
        <taxon>Channa</taxon>
    </lineage>
</organism>